<evidence type="ECO:0000313" key="7">
    <source>
        <dbReference type="Proteomes" id="UP001209570"/>
    </source>
</evidence>
<protein>
    <recommendedName>
        <fullName evidence="8">4-aminobutyrate transaminase</fullName>
    </recommendedName>
</protein>
<dbReference type="InterPro" id="IPR005814">
    <property type="entry name" value="Aminotrans_3"/>
</dbReference>
<dbReference type="PANTHER" id="PTHR11986">
    <property type="entry name" value="AMINOTRANSFERASE CLASS III"/>
    <property type="match status" value="1"/>
</dbReference>
<dbReference type="Gene3D" id="3.90.1150.10">
    <property type="entry name" value="Aspartate Aminotransferase, domain 1"/>
    <property type="match status" value="1"/>
</dbReference>
<sequence>MGKSHLVRGVGRLSDVVMQRGRGSWVWTTEDRKLLDLTSGIAVTNLGHCHPRVVAAAQAQVATLVHGQVNIGYHDRMLELTDRILPLLPRGLDSMFFSTTGSEAVENAVKLARHATGKPNIIAFQGGYHGRTLGAGSLTTSKTIYRAGFAPMMSGVTIVPFPYSIHGPIYEEERMGQWCLDQIRLALKQQTAPSETAAVLIEPVLVS</sequence>
<evidence type="ECO:0000256" key="5">
    <source>
        <dbReference type="ARBA" id="ARBA00022898"/>
    </source>
</evidence>
<dbReference type="EMBL" id="JAKCXM010000366">
    <property type="protein sequence ID" value="KAJ0395072.1"/>
    <property type="molecule type" value="Genomic_DNA"/>
</dbReference>
<comment type="caution">
    <text evidence="6">The sequence shown here is derived from an EMBL/GenBank/DDBJ whole genome shotgun (WGS) entry which is preliminary data.</text>
</comment>
<dbReference type="Gene3D" id="3.40.640.10">
    <property type="entry name" value="Type I PLP-dependent aspartate aminotransferase-like (Major domain)"/>
    <property type="match status" value="1"/>
</dbReference>
<reference evidence="6" key="1">
    <citation type="submission" date="2021-12" db="EMBL/GenBank/DDBJ databases">
        <title>Prjna785345.</title>
        <authorList>
            <person name="Rujirawat T."/>
            <person name="Krajaejun T."/>
        </authorList>
    </citation>
    <scope>NUCLEOTIDE SEQUENCE</scope>
    <source>
        <strain evidence="6">Pi057C3</strain>
    </source>
</reference>
<dbReference type="InterPro" id="IPR015422">
    <property type="entry name" value="PyrdxlP-dep_Trfase_small"/>
</dbReference>
<name>A0AAD5Q3J1_PYTIN</name>
<gene>
    <name evidence="6" type="ORF">P43SY_011460</name>
</gene>
<accession>A0AAD5Q3J1</accession>
<dbReference type="InterPro" id="IPR015424">
    <property type="entry name" value="PyrdxlP-dep_Trfase"/>
</dbReference>
<comment type="cofactor">
    <cofactor evidence="1">
        <name>pyridoxal 5'-phosphate</name>
        <dbReference type="ChEBI" id="CHEBI:597326"/>
    </cofactor>
</comment>
<dbReference type="GO" id="GO:0042802">
    <property type="term" value="F:identical protein binding"/>
    <property type="evidence" value="ECO:0007669"/>
    <property type="project" value="TreeGrafter"/>
</dbReference>
<evidence type="ECO:0000256" key="3">
    <source>
        <dbReference type="ARBA" id="ARBA00022576"/>
    </source>
</evidence>
<keyword evidence="5" id="KW-0663">Pyridoxal phosphate</keyword>
<evidence type="ECO:0000256" key="4">
    <source>
        <dbReference type="ARBA" id="ARBA00022679"/>
    </source>
</evidence>
<dbReference type="InterPro" id="IPR015421">
    <property type="entry name" value="PyrdxlP-dep_Trfase_major"/>
</dbReference>
<dbReference type="InterPro" id="IPR050103">
    <property type="entry name" value="Class-III_PLP-dep_AT"/>
</dbReference>
<dbReference type="Pfam" id="PF00202">
    <property type="entry name" value="Aminotran_3"/>
    <property type="match status" value="1"/>
</dbReference>
<dbReference type="AlphaFoldDB" id="A0AAD5Q3J1"/>
<dbReference type="Proteomes" id="UP001209570">
    <property type="component" value="Unassembled WGS sequence"/>
</dbReference>
<keyword evidence="4" id="KW-0808">Transferase</keyword>
<comment type="similarity">
    <text evidence="2">Belongs to the class-III pyridoxal-phosphate-dependent aminotransferase family.</text>
</comment>
<dbReference type="SUPFAM" id="SSF53383">
    <property type="entry name" value="PLP-dependent transferases"/>
    <property type="match status" value="1"/>
</dbReference>
<organism evidence="6 7">
    <name type="scientific">Pythium insidiosum</name>
    <name type="common">Pythiosis disease agent</name>
    <dbReference type="NCBI Taxonomy" id="114742"/>
    <lineage>
        <taxon>Eukaryota</taxon>
        <taxon>Sar</taxon>
        <taxon>Stramenopiles</taxon>
        <taxon>Oomycota</taxon>
        <taxon>Peronosporomycetes</taxon>
        <taxon>Pythiales</taxon>
        <taxon>Pythiaceae</taxon>
        <taxon>Pythium</taxon>
    </lineage>
</organism>
<dbReference type="PANTHER" id="PTHR11986:SF79">
    <property type="entry name" value="ACETYLORNITHINE AMINOTRANSFERASE, MITOCHONDRIAL"/>
    <property type="match status" value="1"/>
</dbReference>
<proteinExistence type="inferred from homology"/>
<dbReference type="GO" id="GO:0008483">
    <property type="term" value="F:transaminase activity"/>
    <property type="evidence" value="ECO:0007669"/>
    <property type="project" value="UniProtKB-KW"/>
</dbReference>
<evidence type="ECO:0008006" key="8">
    <source>
        <dbReference type="Google" id="ProtNLM"/>
    </source>
</evidence>
<dbReference type="GO" id="GO:0030170">
    <property type="term" value="F:pyridoxal phosphate binding"/>
    <property type="evidence" value="ECO:0007669"/>
    <property type="project" value="InterPro"/>
</dbReference>
<evidence type="ECO:0000313" key="6">
    <source>
        <dbReference type="EMBL" id="KAJ0395072.1"/>
    </source>
</evidence>
<evidence type="ECO:0000256" key="1">
    <source>
        <dbReference type="ARBA" id="ARBA00001933"/>
    </source>
</evidence>
<keyword evidence="3" id="KW-0032">Aminotransferase</keyword>
<keyword evidence="7" id="KW-1185">Reference proteome</keyword>
<evidence type="ECO:0000256" key="2">
    <source>
        <dbReference type="ARBA" id="ARBA00008954"/>
    </source>
</evidence>